<name>A0A3S1BS63_ELYCH</name>
<dbReference type="CDD" id="cd00096">
    <property type="entry name" value="Ig"/>
    <property type="match status" value="1"/>
</dbReference>
<dbReference type="InterPro" id="IPR036179">
    <property type="entry name" value="Ig-like_dom_sf"/>
</dbReference>
<keyword evidence="4" id="KW-1185">Reference proteome</keyword>
<dbReference type="InterPro" id="IPR013783">
    <property type="entry name" value="Ig-like_fold"/>
</dbReference>
<accession>A0A3S1BS63</accession>
<proteinExistence type="predicted"/>
<dbReference type="AlphaFoldDB" id="A0A3S1BS63"/>
<feature type="domain" description="Ig-like" evidence="2">
    <location>
        <begin position="11"/>
        <end position="97"/>
    </location>
</feature>
<dbReference type="Pfam" id="PF07686">
    <property type="entry name" value="V-set"/>
    <property type="match status" value="1"/>
</dbReference>
<dbReference type="Pfam" id="PF13927">
    <property type="entry name" value="Ig_3"/>
    <property type="match status" value="1"/>
</dbReference>
<reference evidence="3 4" key="1">
    <citation type="submission" date="2019-01" db="EMBL/GenBank/DDBJ databases">
        <title>A draft genome assembly of the solar-powered sea slug Elysia chlorotica.</title>
        <authorList>
            <person name="Cai H."/>
            <person name="Li Q."/>
            <person name="Fang X."/>
            <person name="Li J."/>
            <person name="Curtis N.E."/>
            <person name="Altenburger A."/>
            <person name="Shibata T."/>
            <person name="Feng M."/>
            <person name="Maeda T."/>
            <person name="Schwartz J.A."/>
            <person name="Shigenobu S."/>
            <person name="Lundholm N."/>
            <person name="Nishiyama T."/>
            <person name="Yang H."/>
            <person name="Hasebe M."/>
            <person name="Li S."/>
            <person name="Pierce S.K."/>
            <person name="Wang J."/>
        </authorList>
    </citation>
    <scope>NUCLEOTIDE SEQUENCE [LARGE SCALE GENOMIC DNA]</scope>
    <source>
        <strain evidence="3">EC2010</strain>
        <tissue evidence="3">Whole organism of an adult</tissue>
    </source>
</reference>
<dbReference type="Gene3D" id="2.60.40.10">
    <property type="entry name" value="Immunoglobulins"/>
    <property type="match status" value="2"/>
</dbReference>
<dbReference type="PANTHER" id="PTHR23279:SF36">
    <property type="entry name" value="DEFECTIVE PROBOSCIS EXTENSION RESPONSE 9, ISOFORM A"/>
    <property type="match status" value="1"/>
</dbReference>
<dbReference type="SUPFAM" id="SSF48726">
    <property type="entry name" value="Immunoglobulin"/>
    <property type="match status" value="2"/>
</dbReference>
<feature type="region of interest" description="Disordered" evidence="1">
    <location>
        <begin position="216"/>
        <end position="254"/>
    </location>
</feature>
<dbReference type="InterPro" id="IPR003598">
    <property type="entry name" value="Ig_sub2"/>
</dbReference>
<dbReference type="InterPro" id="IPR003599">
    <property type="entry name" value="Ig_sub"/>
</dbReference>
<dbReference type="STRING" id="188477.A0A3S1BS63"/>
<dbReference type="GO" id="GO:0032589">
    <property type="term" value="C:neuron projection membrane"/>
    <property type="evidence" value="ECO:0007669"/>
    <property type="project" value="TreeGrafter"/>
</dbReference>
<evidence type="ECO:0000256" key="1">
    <source>
        <dbReference type="SAM" id="MobiDB-lite"/>
    </source>
</evidence>
<evidence type="ECO:0000259" key="2">
    <source>
        <dbReference type="PROSITE" id="PS50835"/>
    </source>
</evidence>
<dbReference type="EMBL" id="RQTK01000109">
    <property type="protein sequence ID" value="RUS87495.1"/>
    <property type="molecule type" value="Genomic_DNA"/>
</dbReference>
<dbReference type="InterPro" id="IPR037448">
    <property type="entry name" value="Zig-8"/>
</dbReference>
<feature type="domain" description="Ig-like" evidence="2">
    <location>
        <begin position="129"/>
        <end position="211"/>
    </location>
</feature>
<protein>
    <recommendedName>
        <fullName evidence="2">Ig-like domain-containing protein</fullName>
    </recommendedName>
</protein>
<dbReference type="OrthoDB" id="190835at2759"/>
<dbReference type="GO" id="GO:0050808">
    <property type="term" value="P:synapse organization"/>
    <property type="evidence" value="ECO:0007669"/>
    <property type="project" value="TreeGrafter"/>
</dbReference>
<dbReference type="PANTHER" id="PTHR23279">
    <property type="entry name" value="DEFECTIVE PROBOSCIS EXTENSION RESPONSE DPR -RELATED"/>
    <property type="match status" value="1"/>
</dbReference>
<dbReference type="InterPro" id="IPR013106">
    <property type="entry name" value="Ig_V-set"/>
</dbReference>
<evidence type="ECO:0000313" key="3">
    <source>
        <dbReference type="EMBL" id="RUS87495.1"/>
    </source>
</evidence>
<dbReference type="SMART" id="SM00408">
    <property type="entry name" value="IGc2"/>
    <property type="match status" value="2"/>
</dbReference>
<dbReference type="SMART" id="SM00409">
    <property type="entry name" value="IG"/>
    <property type="match status" value="2"/>
</dbReference>
<gene>
    <name evidence="3" type="ORF">EGW08_004749</name>
</gene>
<dbReference type="InterPro" id="IPR007110">
    <property type="entry name" value="Ig-like_dom"/>
</dbReference>
<comment type="caution">
    <text evidence="3">The sequence shown here is derived from an EMBL/GenBank/DDBJ whole genome shotgun (WGS) entry which is preliminary data.</text>
</comment>
<feature type="compositionally biased region" description="Basic and acidic residues" evidence="1">
    <location>
        <begin position="216"/>
        <end position="242"/>
    </location>
</feature>
<dbReference type="Proteomes" id="UP000271974">
    <property type="component" value="Unassembled WGS sequence"/>
</dbReference>
<dbReference type="PROSITE" id="PS50835">
    <property type="entry name" value="IG_LIKE"/>
    <property type="match status" value="2"/>
</dbReference>
<sequence>MAPHPEELLPPTFRDTPETVRVREGETARLRCAIDNLGTKKVTWSRIHETNPLTIETNTFVQDKRFKVEHEPLRPDWNLIIEEVKRSDEGRYVCQVSTTYHLRKYVYLKVVRKYLTSKPHIIFLKQKPLVLTCSAASDKSSMPDEIDWFFEGQILATDSARGLSIKKNVEIMNRSISSILRIESAQMSDAGTYICRTSASQMGRVIVDVLNADSKNSKRGTEKNSKEDRYDIAKPRHDRFDRDEEQGMGAENGGRGLWSPPAALEILISVACVTSVLSNWANFVGGTCWAT</sequence>
<evidence type="ECO:0000313" key="4">
    <source>
        <dbReference type="Proteomes" id="UP000271974"/>
    </source>
</evidence>
<organism evidence="3 4">
    <name type="scientific">Elysia chlorotica</name>
    <name type="common">Eastern emerald elysia</name>
    <name type="synonym">Sea slug</name>
    <dbReference type="NCBI Taxonomy" id="188477"/>
    <lineage>
        <taxon>Eukaryota</taxon>
        <taxon>Metazoa</taxon>
        <taxon>Spiralia</taxon>
        <taxon>Lophotrochozoa</taxon>
        <taxon>Mollusca</taxon>
        <taxon>Gastropoda</taxon>
        <taxon>Heterobranchia</taxon>
        <taxon>Euthyneura</taxon>
        <taxon>Panpulmonata</taxon>
        <taxon>Sacoglossa</taxon>
        <taxon>Placobranchoidea</taxon>
        <taxon>Plakobranchidae</taxon>
        <taxon>Elysia</taxon>
    </lineage>
</organism>